<evidence type="ECO:0000313" key="4">
    <source>
        <dbReference type="Proteomes" id="UP001152795"/>
    </source>
</evidence>
<dbReference type="Proteomes" id="UP001152795">
    <property type="component" value="Unassembled WGS sequence"/>
</dbReference>
<dbReference type="InterPro" id="IPR008906">
    <property type="entry name" value="HATC_C_dom"/>
</dbReference>
<dbReference type="Pfam" id="PF05699">
    <property type="entry name" value="Dimer_Tnp_hAT"/>
    <property type="match status" value="1"/>
</dbReference>
<name>A0A6S7LFV5_PARCT</name>
<dbReference type="GO" id="GO:0046983">
    <property type="term" value="F:protein dimerization activity"/>
    <property type="evidence" value="ECO:0007669"/>
    <property type="project" value="InterPro"/>
</dbReference>
<dbReference type="PANTHER" id="PTHR37162:SF1">
    <property type="entry name" value="BED-TYPE DOMAIN-CONTAINING PROTEIN"/>
    <property type="match status" value="1"/>
</dbReference>
<dbReference type="EMBL" id="CACRXK020017624">
    <property type="protein sequence ID" value="CAB4031429.1"/>
    <property type="molecule type" value="Genomic_DNA"/>
</dbReference>
<reference evidence="3" key="1">
    <citation type="submission" date="2020-04" db="EMBL/GenBank/DDBJ databases">
        <authorList>
            <person name="Alioto T."/>
            <person name="Alioto T."/>
            <person name="Gomez Garrido J."/>
        </authorList>
    </citation>
    <scope>NUCLEOTIDE SEQUENCE</scope>
    <source>
        <strain evidence="3">A484AB</strain>
    </source>
</reference>
<proteinExistence type="predicted"/>
<organism evidence="3 4">
    <name type="scientific">Paramuricea clavata</name>
    <name type="common">Red gorgonian</name>
    <name type="synonym">Violescent sea-whip</name>
    <dbReference type="NCBI Taxonomy" id="317549"/>
    <lineage>
        <taxon>Eukaryota</taxon>
        <taxon>Metazoa</taxon>
        <taxon>Cnidaria</taxon>
        <taxon>Anthozoa</taxon>
        <taxon>Octocorallia</taxon>
        <taxon>Malacalcyonacea</taxon>
        <taxon>Plexauridae</taxon>
        <taxon>Paramuricea</taxon>
    </lineage>
</organism>
<evidence type="ECO:0000313" key="3">
    <source>
        <dbReference type="EMBL" id="CAB4031429.1"/>
    </source>
</evidence>
<protein>
    <submittedName>
        <fullName evidence="3">Zinc finger MYM-type 1-like</fullName>
    </submittedName>
</protein>
<evidence type="ECO:0000256" key="1">
    <source>
        <dbReference type="SAM" id="MobiDB-lite"/>
    </source>
</evidence>
<feature type="domain" description="HAT C-terminal dimerisation" evidence="2">
    <location>
        <begin position="510"/>
        <end position="556"/>
    </location>
</feature>
<gene>
    <name evidence="3" type="ORF">PACLA_8A000247</name>
</gene>
<dbReference type="OrthoDB" id="6159421at2759"/>
<dbReference type="AlphaFoldDB" id="A0A6S7LFV5"/>
<accession>A0A6S7LFV5</accession>
<sequence length="608" mass="68955">MADSESDSSTEAINVDDYGKSSSSGKKKKFQKFRHQWLEDPAFKSWLVRPSAEESSVTCKACQRSVSCSKTSLKRHAETAMHKRAVQSTRMAGRQRQGNLVQCLRRLKETSSFSTTTEARVCAFLAEHNLPFTIVNPLMSLLKSTIPTNPREVDVLKGIHLSATKCTNILRQGLGLYFSKHLVEILRETYFSIIPDETTDVSTEKQLEICVSYFDEKSVRSVTRFFDMVEIENCTATGLYKAIKGSFEEKKIPIKNIIGYSSDTTNVMFGEHQSVVALLKKDPPMFLPRSSLRQKELEEFQAFVGVEPHKLLGIGQTRWLSSESCVSRVLEQWAALRLYFTGVVAEKKDPSYTTDSILDGLSKKYLKAQLEFLSVQLHRLNEFNTLFQSEDPVLHLLRDELHKLLKNILLDFVKMDVVRTCDPFTLPIDNPEFNVDDDQIYLGILATTTLSECADLQAARKIKKACREFMVELVKQIRSRFDLNDSAYKLLKFIFPVNANRLDARTFDQKLKYPNLLKVVGCVMSLPASNAAVERLFSVLKLVKTDTRNSLKRESLVGVIHTKEGLRADSCPAHKLSMNVELLRRLKGVKSNTTDDESNELIMQELSS</sequence>
<keyword evidence="4" id="KW-1185">Reference proteome</keyword>
<evidence type="ECO:0000259" key="2">
    <source>
        <dbReference type="Pfam" id="PF05699"/>
    </source>
</evidence>
<dbReference type="SUPFAM" id="SSF53098">
    <property type="entry name" value="Ribonuclease H-like"/>
    <property type="match status" value="1"/>
</dbReference>
<dbReference type="InterPro" id="IPR012337">
    <property type="entry name" value="RNaseH-like_sf"/>
</dbReference>
<feature type="region of interest" description="Disordered" evidence="1">
    <location>
        <begin position="1"/>
        <end position="26"/>
    </location>
</feature>
<dbReference type="PANTHER" id="PTHR37162">
    <property type="entry name" value="HAT FAMILY DIMERISATION DOMAINCONTAINING PROTEIN-RELATED"/>
    <property type="match status" value="1"/>
</dbReference>
<comment type="caution">
    <text evidence="3">The sequence shown here is derived from an EMBL/GenBank/DDBJ whole genome shotgun (WGS) entry which is preliminary data.</text>
</comment>